<comment type="caution">
    <text evidence="2">The sequence shown here is derived from an EMBL/GenBank/DDBJ whole genome shotgun (WGS) entry which is preliminary data.</text>
</comment>
<dbReference type="Proteomes" id="UP000540787">
    <property type="component" value="Unassembled WGS sequence"/>
</dbReference>
<protein>
    <recommendedName>
        <fullName evidence="4">Lipoprotein</fullName>
    </recommendedName>
</protein>
<feature type="chain" id="PRO_5030921588" description="Lipoprotein" evidence="1">
    <location>
        <begin position="24"/>
        <end position="173"/>
    </location>
</feature>
<dbReference type="RefSeq" id="WP_183558376.1">
    <property type="nucleotide sequence ID" value="NZ_JACHBX010000006.1"/>
</dbReference>
<keyword evidence="1" id="KW-0732">Signal</keyword>
<accession>A0A7W9X4V7</accession>
<evidence type="ECO:0000313" key="3">
    <source>
        <dbReference type="Proteomes" id="UP000540787"/>
    </source>
</evidence>
<dbReference type="AlphaFoldDB" id="A0A7W9X4V7"/>
<evidence type="ECO:0000313" key="2">
    <source>
        <dbReference type="EMBL" id="MBB6136521.1"/>
    </source>
</evidence>
<evidence type="ECO:0008006" key="4">
    <source>
        <dbReference type="Google" id="ProtNLM"/>
    </source>
</evidence>
<reference evidence="2 3" key="1">
    <citation type="submission" date="2020-08" db="EMBL/GenBank/DDBJ databases">
        <title>The Agave Microbiome: Exploring the role of microbial communities in plant adaptations to desert environments.</title>
        <authorList>
            <person name="Partida-Martinez L.P."/>
        </authorList>
    </citation>
    <scope>NUCLEOTIDE SEQUENCE [LARGE SCALE GENOMIC DNA]</scope>
    <source>
        <strain evidence="2 3">AT3.2</strain>
    </source>
</reference>
<sequence length="173" mass="19666">MNKLTILLAISLLLGCTGQPRQANLKFTAIEGNGNRIEIEFSSDVNLNTLFSENRTQRQVLSELICSLNGDENFDFEHRLEVFSNGRVMNNEISSGNQFIFKSALLFWRSPKNELDSDVMLTNEEVAGIISKQDTIPCLYRTTVYLARPYYTKKMHVPTNLLRKVIDSGTLQN</sequence>
<gene>
    <name evidence="2" type="ORF">HD842_004699</name>
</gene>
<keyword evidence="3" id="KW-1185">Reference proteome</keyword>
<proteinExistence type="predicted"/>
<feature type="signal peptide" evidence="1">
    <location>
        <begin position="1"/>
        <end position="23"/>
    </location>
</feature>
<dbReference type="PROSITE" id="PS51257">
    <property type="entry name" value="PROKAR_LIPOPROTEIN"/>
    <property type="match status" value="1"/>
</dbReference>
<evidence type="ECO:0000256" key="1">
    <source>
        <dbReference type="SAM" id="SignalP"/>
    </source>
</evidence>
<dbReference type="EMBL" id="JACHBX010000006">
    <property type="protein sequence ID" value="MBB6136521.1"/>
    <property type="molecule type" value="Genomic_DNA"/>
</dbReference>
<organism evidence="2 3">
    <name type="scientific">Massilia aurea</name>
    <dbReference type="NCBI Taxonomy" id="373040"/>
    <lineage>
        <taxon>Bacteria</taxon>
        <taxon>Pseudomonadati</taxon>
        <taxon>Pseudomonadota</taxon>
        <taxon>Betaproteobacteria</taxon>
        <taxon>Burkholderiales</taxon>
        <taxon>Oxalobacteraceae</taxon>
        <taxon>Telluria group</taxon>
        <taxon>Massilia</taxon>
    </lineage>
</organism>
<name>A0A7W9X4V7_9BURK</name>